<reference evidence="2 3" key="1">
    <citation type="submission" date="2019-05" db="EMBL/GenBank/DDBJ databases">
        <title>Another draft genome of Portunus trituberculatus and its Hox gene families provides insights of decapod evolution.</title>
        <authorList>
            <person name="Jeong J.-H."/>
            <person name="Song I."/>
            <person name="Kim S."/>
            <person name="Choi T."/>
            <person name="Kim D."/>
            <person name="Ryu S."/>
            <person name="Kim W."/>
        </authorList>
    </citation>
    <scope>NUCLEOTIDE SEQUENCE [LARGE SCALE GENOMIC DNA]</scope>
    <source>
        <tissue evidence="2">Muscle</tissue>
    </source>
</reference>
<accession>A0A5B7GNV9</accession>
<feature type="compositionally biased region" description="Basic residues" evidence="1">
    <location>
        <begin position="62"/>
        <end position="85"/>
    </location>
</feature>
<dbReference type="Proteomes" id="UP000324222">
    <property type="component" value="Unassembled WGS sequence"/>
</dbReference>
<feature type="region of interest" description="Disordered" evidence="1">
    <location>
        <begin position="42"/>
        <end position="134"/>
    </location>
</feature>
<keyword evidence="3" id="KW-1185">Reference proteome</keyword>
<comment type="caution">
    <text evidence="2">The sequence shown here is derived from an EMBL/GenBank/DDBJ whole genome shotgun (WGS) entry which is preliminary data.</text>
</comment>
<sequence length="372" mass="43383">MEVRYSVCECDPVRHTLHTSTINEVQCPQVCIRGRCKSFRAKKNHQYRSSTKKQPGEGKEKKLMKKMVKKLMNKVKKKTRPRHEKKKDEVLEEVDDRNDEGREYKTGNSRKGENDDDASEENTEKQIRPSSKYVKLLKMMKEAKKSIKRIKVIKDKNSTKSDGKAKEDEILEISNNKTRETDVNDREDLRHDKDEKKQEKNQKLKRIIKQQVKKRLNFINGRGRGKDLSKIRKIESPTQIVIKERLNYVKDKGWKVNVLKIKKTKKMANRRVRVKDYTITCNGAQSQCKITTKRARKSNRMRQPPPNKGNKRLPLNASKKTNAGLGKERQTISVLTRKAALARSSVGHEEFNMSMERDGWSRYLTTASDCIK</sequence>
<dbReference type="EMBL" id="VSRR010015888">
    <property type="protein sequence ID" value="MPC58668.1"/>
    <property type="molecule type" value="Genomic_DNA"/>
</dbReference>
<feature type="compositionally biased region" description="Basic and acidic residues" evidence="1">
    <location>
        <begin position="99"/>
        <end position="113"/>
    </location>
</feature>
<evidence type="ECO:0000313" key="2">
    <source>
        <dbReference type="EMBL" id="MPC58668.1"/>
    </source>
</evidence>
<evidence type="ECO:0000313" key="3">
    <source>
        <dbReference type="Proteomes" id="UP000324222"/>
    </source>
</evidence>
<organism evidence="2 3">
    <name type="scientific">Portunus trituberculatus</name>
    <name type="common">Swimming crab</name>
    <name type="synonym">Neptunus trituberculatus</name>
    <dbReference type="NCBI Taxonomy" id="210409"/>
    <lineage>
        <taxon>Eukaryota</taxon>
        <taxon>Metazoa</taxon>
        <taxon>Ecdysozoa</taxon>
        <taxon>Arthropoda</taxon>
        <taxon>Crustacea</taxon>
        <taxon>Multicrustacea</taxon>
        <taxon>Malacostraca</taxon>
        <taxon>Eumalacostraca</taxon>
        <taxon>Eucarida</taxon>
        <taxon>Decapoda</taxon>
        <taxon>Pleocyemata</taxon>
        <taxon>Brachyura</taxon>
        <taxon>Eubrachyura</taxon>
        <taxon>Portunoidea</taxon>
        <taxon>Portunidae</taxon>
        <taxon>Portuninae</taxon>
        <taxon>Portunus</taxon>
    </lineage>
</organism>
<dbReference type="AlphaFoldDB" id="A0A5B7GNV9"/>
<evidence type="ECO:0000256" key="1">
    <source>
        <dbReference type="SAM" id="MobiDB-lite"/>
    </source>
</evidence>
<gene>
    <name evidence="2" type="ORF">E2C01_052675</name>
</gene>
<protein>
    <submittedName>
        <fullName evidence="2">Uncharacterized protein</fullName>
    </submittedName>
</protein>
<proteinExistence type="predicted"/>
<feature type="compositionally biased region" description="Basic and acidic residues" evidence="1">
    <location>
        <begin position="179"/>
        <end position="202"/>
    </location>
</feature>
<dbReference type="OrthoDB" id="6355805at2759"/>
<feature type="region of interest" description="Disordered" evidence="1">
    <location>
        <begin position="179"/>
        <end position="203"/>
    </location>
</feature>
<name>A0A5B7GNV9_PORTR</name>
<feature type="region of interest" description="Disordered" evidence="1">
    <location>
        <begin position="293"/>
        <end position="330"/>
    </location>
</feature>